<dbReference type="RefSeq" id="XP_659419.1">
    <property type="nucleotide sequence ID" value="XM_654327.1"/>
</dbReference>
<dbReference type="EMBL" id="BN001307">
    <property type="protein sequence ID" value="CBF85615.1"/>
    <property type="molecule type" value="Genomic_DNA"/>
</dbReference>
<dbReference type="PANTHER" id="PTHR41773:SF1">
    <property type="entry name" value="RELA_SPOT DOMAIN-CONTAINING PROTEIN"/>
    <property type="match status" value="1"/>
</dbReference>
<proteinExistence type="predicted"/>
<gene>
    <name evidence="1" type="ORF">ANIA_01815</name>
</gene>
<accession>C8VPM5</accession>
<evidence type="ECO:0000313" key="1">
    <source>
        <dbReference type="EMBL" id="CBF85615.1"/>
    </source>
</evidence>
<dbReference type="OMA" id="CDLESEM"/>
<dbReference type="VEuPathDB" id="FungiDB:AN1815"/>
<evidence type="ECO:0008006" key="3">
    <source>
        <dbReference type="Google" id="ProtNLM"/>
    </source>
</evidence>
<sequence>MASVNADYAFSIESFMHSYRQDIHPSKHGALKVAEACGTALRQAQILHEISHNTIPNARLEEELKLREKFRGKPYAKKGEIETDIVDLATVFIHVHLPRDKSRVRRILRETFKVQSEPTGAIDDVGTEPELTNMDAEYYWVSLGEEVWPPRNVMIQVETDPGDRCLETQLEMNTFLHKWAAIQGREMGQGADCGDVLPLWELTRLLNLRYVNDFRNFLASLDFSAGPESAFALRAGEFAPGLELSLAMFVADSLIRSAQGKEMIQKTIEFWRSRPEAEQQREKTRIVRDSFIWLVRLYSWGNGAADMLCDSLNKQMQGRYQRAIAWLGKPATRSFYYGSVAVLAENEANELEKLWRLFEGHHRLPIQYIFNLARLGVKGHPEPCWDGFYDAVADLDLLPNCLDDPDYQRRR</sequence>
<evidence type="ECO:0000313" key="2">
    <source>
        <dbReference type="Proteomes" id="UP000000560"/>
    </source>
</evidence>
<dbReference type="STRING" id="227321.Q5BCB5"/>
<dbReference type="AlphaFoldDB" id="Q5BCB5"/>
<dbReference type="KEGG" id="ani:ANIA_01815"/>
<accession>Q5BCB5</accession>
<dbReference type="InParanoid" id="Q5BCB5"/>
<organism evidence="1 2">
    <name type="scientific">Emericella nidulans (strain FGSC A4 / ATCC 38163 / CBS 112.46 / NRRL 194 / M139)</name>
    <name type="common">Aspergillus nidulans</name>
    <dbReference type="NCBI Taxonomy" id="227321"/>
    <lineage>
        <taxon>Eukaryota</taxon>
        <taxon>Fungi</taxon>
        <taxon>Dikarya</taxon>
        <taxon>Ascomycota</taxon>
        <taxon>Pezizomycotina</taxon>
        <taxon>Eurotiomycetes</taxon>
        <taxon>Eurotiomycetidae</taxon>
        <taxon>Eurotiales</taxon>
        <taxon>Aspergillaceae</taxon>
        <taxon>Aspergillus</taxon>
        <taxon>Aspergillus subgen. Nidulantes</taxon>
    </lineage>
</organism>
<dbReference type="HOGENOM" id="CLU_669071_0_0_1"/>
<reference evidence="2" key="1">
    <citation type="journal article" date="2005" name="Nature">
        <title>Sequencing of Aspergillus nidulans and comparative analysis with A. fumigatus and A. oryzae.</title>
        <authorList>
            <person name="Galagan J.E."/>
            <person name="Calvo S.E."/>
            <person name="Cuomo C."/>
            <person name="Ma L.J."/>
            <person name="Wortman J.R."/>
            <person name="Batzoglou S."/>
            <person name="Lee S.I."/>
            <person name="Basturkmen M."/>
            <person name="Spevak C.C."/>
            <person name="Clutterbuck J."/>
            <person name="Kapitonov V."/>
            <person name="Jurka J."/>
            <person name="Scazzocchio C."/>
            <person name="Farman M."/>
            <person name="Butler J."/>
            <person name="Purcell S."/>
            <person name="Harris S."/>
            <person name="Braus G.H."/>
            <person name="Draht O."/>
            <person name="Busch S."/>
            <person name="D'Enfert C."/>
            <person name="Bouchier C."/>
            <person name="Goldman G.H."/>
            <person name="Bell-Pedersen D."/>
            <person name="Griffiths-Jones S."/>
            <person name="Doonan J.H."/>
            <person name="Yu J."/>
            <person name="Vienken K."/>
            <person name="Pain A."/>
            <person name="Freitag M."/>
            <person name="Selker E.U."/>
            <person name="Archer D.B."/>
            <person name="Penalva M.A."/>
            <person name="Oakley B.R."/>
            <person name="Momany M."/>
            <person name="Tanaka T."/>
            <person name="Kumagai T."/>
            <person name="Asai K."/>
            <person name="Machida M."/>
            <person name="Nierman W.C."/>
            <person name="Denning D.W."/>
            <person name="Caddick M."/>
            <person name="Hynes M."/>
            <person name="Paoletti M."/>
            <person name="Fischer R."/>
            <person name="Miller B."/>
            <person name="Dyer P."/>
            <person name="Sachs M.S."/>
            <person name="Osmani S.A."/>
            <person name="Birren B.W."/>
        </authorList>
    </citation>
    <scope>NUCLEOTIDE SEQUENCE [LARGE SCALE GENOMIC DNA]</scope>
    <source>
        <strain evidence="2">FGSC A4 / ATCC 38163 / CBS 112.46 / NRRL 194 / M139</strain>
    </source>
</reference>
<protein>
    <recommendedName>
        <fullName evidence="3">RelA/SpoT domain-containing protein</fullName>
    </recommendedName>
</protein>
<keyword evidence="2" id="KW-1185">Reference proteome</keyword>
<name>Q5BCB5_EMENI</name>
<reference evidence="2" key="2">
    <citation type="journal article" date="2009" name="Fungal Genet. Biol.">
        <title>The 2008 update of the Aspergillus nidulans genome annotation: a community effort.</title>
        <authorList>
            <person name="Wortman J.R."/>
            <person name="Gilsenan J.M."/>
            <person name="Joardar V."/>
            <person name="Deegan J."/>
            <person name="Clutterbuck J."/>
            <person name="Andersen M.R."/>
            <person name="Archer D."/>
            <person name="Bencina M."/>
            <person name="Braus G."/>
            <person name="Coutinho P."/>
            <person name="von Dohren H."/>
            <person name="Doonan J."/>
            <person name="Driessen A.J."/>
            <person name="Durek P."/>
            <person name="Espeso E."/>
            <person name="Fekete E."/>
            <person name="Flipphi M."/>
            <person name="Estrada C.G."/>
            <person name="Geysens S."/>
            <person name="Goldman G."/>
            <person name="de Groot P.W."/>
            <person name="Hansen K."/>
            <person name="Harris S.D."/>
            <person name="Heinekamp T."/>
            <person name="Helmstaedt K."/>
            <person name="Henrissat B."/>
            <person name="Hofmann G."/>
            <person name="Homan T."/>
            <person name="Horio T."/>
            <person name="Horiuchi H."/>
            <person name="James S."/>
            <person name="Jones M."/>
            <person name="Karaffa L."/>
            <person name="Karanyi Z."/>
            <person name="Kato M."/>
            <person name="Keller N."/>
            <person name="Kelly D.E."/>
            <person name="Kiel J.A."/>
            <person name="Kim J.M."/>
            <person name="van der Klei I.J."/>
            <person name="Klis F.M."/>
            <person name="Kovalchuk A."/>
            <person name="Krasevec N."/>
            <person name="Kubicek C.P."/>
            <person name="Liu B."/>
            <person name="Maccabe A."/>
            <person name="Meyer V."/>
            <person name="Mirabito P."/>
            <person name="Miskei M."/>
            <person name="Mos M."/>
            <person name="Mullins J."/>
            <person name="Nelson D.R."/>
            <person name="Nielsen J."/>
            <person name="Oakley B.R."/>
            <person name="Osmani S.A."/>
            <person name="Pakula T."/>
            <person name="Paszewski A."/>
            <person name="Paulsen I."/>
            <person name="Pilsyk S."/>
            <person name="Pocsi I."/>
            <person name="Punt P.J."/>
            <person name="Ram A.F."/>
            <person name="Ren Q."/>
            <person name="Robellet X."/>
            <person name="Robson G."/>
            <person name="Seiboth B."/>
            <person name="van Solingen P."/>
            <person name="Specht T."/>
            <person name="Sun J."/>
            <person name="Taheri-Talesh N."/>
            <person name="Takeshita N."/>
            <person name="Ussery D."/>
            <person name="vanKuyk P.A."/>
            <person name="Visser H."/>
            <person name="van de Vondervoort P.J."/>
            <person name="de Vries R.P."/>
            <person name="Walton J."/>
            <person name="Xiang X."/>
            <person name="Xiong Y."/>
            <person name="Zeng A.P."/>
            <person name="Brandt B.W."/>
            <person name="Cornell M.J."/>
            <person name="van den Hondel C.A."/>
            <person name="Visser J."/>
            <person name="Oliver S.G."/>
            <person name="Turner G."/>
        </authorList>
    </citation>
    <scope>GENOME REANNOTATION</scope>
    <source>
        <strain evidence="2">FGSC A4 / ATCC 38163 / CBS 112.46 / NRRL 194 / M139</strain>
    </source>
</reference>
<dbReference type="PANTHER" id="PTHR41773">
    <property type="entry name" value="GTP PYROPHOSPHATASE-RELATED"/>
    <property type="match status" value="1"/>
</dbReference>
<dbReference type="OrthoDB" id="4476267at2759"/>
<dbReference type="Proteomes" id="UP000000560">
    <property type="component" value="Chromosome VII"/>
</dbReference>
<dbReference type="GeneID" id="2874672"/>